<gene>
    <name evidence="2" type="ORF">C731_3477</name>
</gene>
<name>K5BJ50_MYCHD</name>
<evidence type="ECO:0000256" key="1">
    <source>
        <dbReference type="SAM" id="MobiDB-lite"/>
    </source>
</evidence>
<dbReference type="AlphaFoldDB" id="K5BJ50"/>
<feature type="region of interest" description="Disordered" evidence="1">
    <location>
        <begin position="1"/>
        <end position="33"/>
    </location>
</feature>
<keyword evidence="3" id="KW-1185">Reference proteome</keyword>
<dbReference type="EMBL" id="AMRA01000096">
    <property type="protein sequence ID" value="EKF22499.1"/>
    <property type="molecule type" value="Genomic_DNA"/>
</dbReference>
<dbReference type="STRING" id="1122247.GCA_000379865_00972"/>
<organism evidence="2 3">
    <name type="scientific">Mycolicibacterium hassiacum (strain DSM 44199 / CIP 105218 / JCM 12690 / 3849)</name>
    <name type="common">Mycobacterium hassiacum</name>
    <dbReference type="NCBI Taxonomy" id="1122247"/>
    <lineage>
        <taxon>Bacteria</taxon>
        <taxon>Bacillati</taxon>
        <taxon>Actinomycetota</taxon>
        <taxon>Actinomycetes</taxon>
        <taxon>Mycobacteriales</taxon>
        <taxon>Mycobacteriaceae</taxon>
        <taxon>Mycolicibacterium</taxon>
    </lineage>
</organism>
<dbReference type="PATRIC" id="fig|1122247.3.peg.3332"/>
<feature type="compositionally biased region" description="Basic and acidic residues" evidence="1">
    <location>
        <begin position="1"/>
        <end position="25"/>
    </location>
</feature>
<comment type="caution">
    <text evidence="2">The sequence shown here is derived from an EMBL/GenBank/DDBJ whole genome shotgun (WGS) entry which is preliminary data.</text>
</comment>
<accession>K5BJ50</accession>
<sequence>MVTESERHPRDAIDRIFGDPLRSSEADDDDVRDVARDVERDRWLLENRPPHHQ</sequence>
<evidence type="ECO:0000313" key="3">
    <source>
        <dbReference type="Proteomes" id="UP000006265"/>
    </source>
</evidence>
<evidence type="ECO:0000313" key="2">
    <source>
        <dbReference type="EMBL" id="EKF22499.1"/>
    </source>
</evidence>
<dbReference type="Proteomes" id="UP000006265">
    <property type="component" value="Unassembled WGS sequence"/>
</dbReference>
<protein>
    <submittedName>
        <fullName evidence="2">Uncharacterized protein</fullName>
    </submittedName>
</protein>
<reference evidence="2 3" key="1">
    <citation type="journal article" date="2012" name="J. Bacteriol.">
        <title>Genome sequence of Mycobacterium hassiacum DSM 44199, a rare source of heat-stable mycobacterial proteins.</title>
        <authorList>
            <person name="Tiago I."/>
            <person name="Maranha A."/>
            <person name="Mendes V."/>
            <person name="Alarico S."/>
            <person name="Moynihan P.J."/>
            <person name="Clarke A.J."/>
            <person name="Macedo-Ribeiro S."/>
            <person name="Pereira P.J."/>
            <person name="Empadinhas N."/>
        </authorList>
    </citation>
    <scope>NUCLEOTIDE SEQUENCE [LARGE SCALE GENOMIC DNA]</scope>
    <source>
        <strain evidence="3">DSM 44199 / CIP 105218 / JCM 12690 / 3849</strain>
    </source>
</reference>
<proteinExistence type="predicted"/>